<name>A0ABY8MHJ5_9SPIO</name>
<protein>
    <recommendedName>
        <fullName evidence="3">Transposase DDE domain-containing protein</fullName>
    </recommendedName>
</protein>
<dbReference type="RefSeq" id="WP_326927509.1">
    <property type="nucleotide sequence ID" value="NZ_CP123443.1"/>
</dbReference>
<accession>A0ABY8MHJ5</accession>
<dbReference type="Proteomes" id="UP001228690">
    <property type="component" value="Chromosome"/>
</dbReference>
<sequence>MSFRQIKVIEGYRWVYIIRFFCVKVLFQEAGKFLSGWKTRPFGGLADAIHSVLNMKRARPVFPPLEMGQPEIRP</sequence>
<evidence type="ECO:0008006" key="3">
    <source>
        <dbReference type="Google" id="ProtNLM"/>
    </source>
</evidence>
<gene>
    <name evidence="1" type="ORF">P0082_00275</name>
</gene>
<reference evidence="1 2" key="1">
    <citation type="submission" date="2023-04" db="EMBL/GenBank/DDBJ databases">
        <title>Spirochaete genome identified in red abalone sample constitutes a novel genus.</title>
        <authorList>
            <person name="Sharma S.P."/>
            <person name="Purcell C.M."/>
            <person name="Hyde J.R."/>
            <person name="Severin A.J."/>
        </authorList>
    </citation>
    <scope>NUCLEOTIDE SEQUENCE [LARGE SCALE GENOMIC DNA]</scope>
    <source>
        <strain evidence="1 2">SP-2023</strain>
    </source>
</reference>
<evidence type="ECO:0000313" key="1">
    <source>
        <dbReference type="EMBL" id="WGK69326.1"/>
    </source>
</evidence>
<evidence type="ECO:0000313" key="2">
    <source>
        <dbReference type="Proteomes" id="UP001228690"/>
    </source>
</evidence>
<keyword evidence="2" id="KW-1185">Reference proteome</keyword>
<dbReference type="EMBL" id="CP123443">
    <property type="protein sequence ID" value="WGK69326.1"/>
    <property type="molecule type" value="Genomic_DNA"/>
</dbReference>
<organism evidence="1 2">
    <name type="scientific">Candidatus Haliotispira prima</name>
    <dbReference type="NCBI Taxonomy" id="3034016"/>
    <lineage>
        <taxon>Bacteria</taxon>
        <taxon>Pseudomonadati</taxon>
        <taxon>Spirochaetota</taxon>
        <taxon>Spirochaetia</taxon>
        <taxon>Spirochaetales</taxon>
        <taxon>Spirochaetaceae</taxon>
        <taxon>Candidatus Haliotispira</taxon>
    </lineage>
</organism>
<proteinExistence type="predicted"/>